<evidence type="ECO:0000313" key="1">
    <source>
        <dbReference type="EMBL" id="GAA4267221.1"/>
    </source>
</evidence>
<keyword evidence="2" id="KW-1185">Reference proteome</keyword>
<dbReference type="Proteomes" id="UP001501594">
    <property type="component" value="Unassembled WGS sequence"/>
</dbReference>
<organism evidence="1 2">
    <name type="scientific">Frondihabitans peucedani</name>
    <dbReference type="NCBI Taxonomy" id="598626"/>
    <lineage>
        <taxon>Bacteria</taxon>
        <taxon>Bacillati</taxon>
        <taxon>Actinomycetota</taxon>
        <taxon>Actinomycetes</taxon>
        <taxon>Micrococcales</taxon>
        <taxon>Microbacteriaceae</taxon>
        <taxon>Frondihabitans</taxon>
    </lineage>
</organism>
<sequence length="483" mass="51252">MITTIRADDGLTTQTADRPGRVFAGLTFGLAARDESPTTRGISRLLGQIVWQRLQPRRLSGRLLQDDLGLTFEVSGTSQEVAQHLAEIATVIHGLENLTEAEVARAARIAELSAEESVLLGSTAVPYWFGMAGPGLETLPPVEEFDVRLVAEWARRGLVADNAVISATGPLPEGFSCRLPVREAGRVGVRRRPERPRVTPTTVVEASAPVSSLAILIPSADHAYAIGRAVLEELHNRLVIERPLVDRVEIIYSTATPEESFVSFSVVGPGDEAANVLALRSALEDVARGGVSQDALALAASSLGAVRDAGSSALAQDLFSMAGSLVAGLPVQSIAAESRVAEDLDSDRVAAVVAAALERGFVLEYAGPDGDELAAALGAVVDPRQLLRPVAPAALSRRERRAGWRFTGGKGSRDDLRVVLTGETLFTVSERLVSGRVLSDLFVGFDAGDVLTIFDQEGSALTFDADDWRDGPGLIEALRRSLS</sequence>
<reference evidence="2" key="1">
    <citation type="journal article" date="2019" name="Int. J. Syst. Evol. Microbiol.">
        <title>The Global Catalogue of Microorganisms (GCM) 10K type strain sequencing project: providing services to taxonomists for standard genome sequencing and annotation.</title>
        <authorList>
            <consortium name="The Broad Institute Genomics Platform"/>
            <consortium name="The Broad Institute Genome Sequencing Center for Infectious Disease"/>
            <person name="Wu L."/>
            <person name="Ma J."/>
        </authorList>
    </citation>
    <scope>NUCLEOTIDE SEQUENCE [LARGE SCALE GENOMIC DNA]</scope>
    <source>
        <strain evidence="2">JCM 17442</strain>
    </source>
</reference>
<gene>
    <name evidence="1" type="ORF">GCM10022256_28330</name>
</gene>
<dbReference type="InterPro" id="IPR011249">
    <property type="entry name" value="Metalloenz_LuxS/M16"/>
</dbReference>
<name>A0ABP8E569_9MICO</name>
<dbReference type="SUPFAM" id="SSF63411">
    <property type="entry name" value="LuxS/MPP-like metallohydrolase"/>
    <property type="match status" value="1"/>
</dbReference>
<dbReference type="EMBL" id="BAABAU010000004">
    <property type="protein sequence ID" value="GAA4267221.1"/>
    <property type="molecule type" value="Genomic_DNA"/>
</dbReference>
<dbReference type="RefSeq" id="WP_344797325.1">
    <property type="nucleotide sequence ID" value="NZ_BAABAU010000004.1"/>
</dbReference>
<accession>A0ABP8E569</accession>
<evidence type="ECO:0000313" key="2">
    <source>
        <dbReference type="Proteomes" id="UP001501594"/>
    </source>
</evidence>
<proteinExistence type="predicted"/>
<protein>
    <recommendedName>
        <fullName evidence="3">Insulinase family protein</fullName>
    </recommendedName>
</protein>
<comment type="caution">
    <text evidence="1">The sequence shown here is derived from an EMBL/GenBank/DDBJ whole genome shotgun (WGS) entry which is preliminary data.</text>
</comment>
<dbReference type="Gene3D" id="3.30.830.10">
    <property type="entry name" value="Metalloenzyme, LuxS/M16 peptidase-like"/>
    <property type="match status" value="1"/>
</dbReference>
<evidence type="ECO:0008006" key="3">
    <source>
        <dbReference type="Google" id="ProtNLM"/>
    </source>
</evidence>